<accession>A0A1Y2IUK7</accession>
<evidence type="ECO:0000313" key="2">
    <source>
        <dbReference type="Proteomes" id="UP000193067"/>
    </source>
</evidence>
<dbReference type="Proteomes" id="UP000193067">
    <property type="component" value="Unassembled WGS sequence"/>
</dbReference>
<evidence type="ECO:0000313" key="1">
    <source>
        <dbReference type="EMBL" id="OSD03891.1"/>
    </source>
</evidence>
<protein>
    <submittedName>
        <fullName evidence="1">Pheromone</fullName>
    </submittedName>
</protein>
<gene>
    <name evidence="1" type="ORF">PYCCODRAFT_1548828</name>
</gene>
<reference evidence="1 2" key="1">
    <citation type="journal article" date="2015" name="Biotechnol. Biofuels">
        <title>Enhanced degradation of softwood versus hardwood by the white-rot fungus Pycnoporus coccineus.</title>
        <authorList>
            <person name="Couturier M."/>
            <person name="Navarro D."/>
            <person name="Chevret D."/>
            <person name="Henrissat B."/>
            <person name="Piumi F."/>
            <person name="Ruiz-Duenas F.J."/>
            <person name="Martinez A.T."/>
            <person name="Grigoriev I.V."/>
            <person name="Riley R."/>
            <person name="Lipzen A."/>
            <person name="Berrin J.G."/>
            <person name="Master E.R."/>
            <person name="Rosso M.N."/>
        </authorList>
    </citation>
    <scope>NUCLEOTIDE SEQUENCE [LARGE SCALE GENOMIC DNA]</scope>
    <source>
        <strain evidence="1 2">BRFM310</strain>
    </source>
</reference>
<dbReference type="AlphaFoldDB" id="A0A1Y2IUK7"/>
<name>A0A1Y2IUK7_TRAC3</name>
<proteinExistence type="predicted"/>
<dbReference type="EMBL" id="KZ084099">
    <property type="protein sequence ID" value="OSD03891.1"/>
    <property type="molecule type" value="Genomic_DNA"/>
</dbReference>
<keyword evidence="2" id="KW-1185">Reference proteome</keyword>
<organism evidence="1 2">
    <name type="scientific">Trametes coccinea (strain BRFM310)</name>
    <name type="common">Pycnoporus coccineus</name>
    <dbReference type="NCBI Taxonomy" id="1353009"/>
    <lineage>
        <taxon>Eukaryota</taxon>
        <taxon>Fungi</taxon>
        <taxon>Dikarya</taxon>
        <taxon>Basidiomycota</taxon>
        <taxon>Agaricomycotina</taxon>
        <taxon>Agaricomycetes</taxon>
        <taxon>Polyporales</taxon>
        <taxon>Polyporaceae</taxon>
        <taxon>Trametes</taxon>
    </lineage>
</organism>
<sequence length="41" mass="4119">MDAFFTIASAIPVSVEEPVESVPIDADAVGTNGTHGSCIVA</sequence>